<name>A0A2C6KJR4_9APIC</name>
<gene>
    <name evidence="1" type="ORF">CSUI_009573</name>
</gene>
<organism evidence="1 2">
    <name type="scientific">Cystoisospora suis</name>
    <dbReference type="NCBI Taxonomy" id="483139"/>
    <lineage>
        <taxon>Eukaryota</taxon>
        <taxon>Sar</taxon>
        <taxon>Alveolata</taxon>
        <taxon>Apicomplexa</taxon>
        <taxon>Conoidasida</taxon>
        <taxon>Coccidia</taxon>
        <taxon>Eucoccidiorida</taxon>
        <taxon>Eimeriorina</taxon>
        <taxon>Sarcocystidae</taxon>
        <taxon>Cystoisospora</taxon>
    </lineage>
</organism>
<keyword evidence="2" id="KW-1185">Reference proteome</keyword>
<dbReference type="EMBL" id="MIGC01005771">
    <property type="protein sequence ID" value="PHJ16606.1"/>
    <property type="molecule type" value="Genomic_DNA"/>
</dbReference>
<dbReference type="RefSeq" id="XP_067918332.1">
    <property type="nucleotide sequence ID" value="XM_068069687.1"/>
</dbReference>
<dbReference type="AlphaFoldDB" id="A0A2C6KJR4"/>
<proteinExistence type="predicted"/>
<dbReference type="VEuPathDB" id="ToxoDB:CSUI_009573"/>
<evidence type="ECO:0000313" key="2">
    <source>
        <dbReference type="Proteomes" id="UP000221165"/>
    </source>
</evidence>
<feature type="non-terminal residue" evidence="1">
    <location>
        <position position="1"/>
    </location>
</feature>
<evidence type="ECO:0000313" key="1">
    <source>
        <dbReference type="EMBL" id="PHJ16606.1"/>
    </source>
</evidence>
<reference evidence="1 2" key="1">
    <citation type="journal article" date="2017" name="Int. J. Parasitol.">
        <title>The genome of the protozoan parasite Cystoisospora suis and a reverse vaccinology approach to identify vaccine candidates.</title>
        <authorList>
            <person name="Palmieri N."/>
            <person name="Shrestha A."/>
            <person name="Ruttkowski B."/>
            <person name="Beck T."/>
            <person name="Vogl C."/>
            <person name="Tomley F."/>
            <person name="Blake D.P."/>
            <person name="Joachim A."/>
        </authorList>
    </citation>
    <scope>NUCLEOTIDE SEQUENCE [LARGE SCALE GENOMIC DNA]</scope>
    <source>
        <strain evidence="1 2">Wien I</strain>
    </source>
</reference>
<sequence length="64" mass="7584">EKKKKRASILEEHFLSCLLHLRLLWSMNAEKKSRSLHPSFLHGARQKGHNTDRQAIHLYIYTCI</sequence>
<protein>
    <submittedName>
        <fullName evidence="1">Uncharacterized protein</fullName>
    </submittedName>
</protein>
<accession>A0A2C6KJR4</accession>
<dbReference type="GeneID" id="94432898"/>
<dbReference type="Proteomes" id="UP000221165">
    <property type="component" value="Unassembled WGS sequence"/>
</dbReference>
<comment type="caution">
    <text evidence="1">The sequence shown here is derived from an EMBL/GenBank/DDBJ whole genome shotgun (WGS) entry which is preliminary data.</text>
</comment>